<feature type="transmembrane region" description="Helical" evidence="1">
    <location>
        <begin position="97"/>
        <end position="114"/>
    </location>
</feature>
<keyword evidence="3" id="KW-1185">Reference proteome</keyword>
<evidence type="ECO:0000256" key="1">
    <source>
        <dbReference type="SAM" id="Phobius"/>
    </source>
</evidence>
<dbReference type="AlphaFoldDB" id="A0A841HMW6"/>
<dbReference type="Proteomes" id="UP000588068">
    <property type="component" value="Unassembled WGS sequence"/>
</dbReference>
<evidence type="ECO:0000313" key="2">
    <source>
        <dbReference type="EMBL" id="MBB6093295.1"/>
    </source>
</evidence>
<feature type="transmembrane region" description="Helical" evidence="1">
    <location>
        <begin position="44"/>
        <end position="64"/>
    </location>
</feature>
<keyword evidence="1" id="KW-0472">Membrane</keyword>
<dbReference type="RefSeq" id="WP_184331493.1">
    <property type="nucleotide sequence ID" value="NZ_JACHHZ010000002.1"/>
</dbReference>
<name>A0A841HMW6_9GAMM</name>
<protein>
    <submittedName>
        <fullName evidence="2">Polyferredoxin</fullName>
    </submittedName>
</protein>
<accession>A0A841HMW6</accession>
<evidence type="ECO:0000313" key="3">
    <source>
        <dbReference type="Proteomes" id="UP000588068"/>
    </source>
</evidence>
<keyword evidence="1" id="KW-0812">Transmembrane</keyword>
<sequence>MTIRDDSTALRQLRRVKLVHTAAWAVFAGSIIAIPVFAHLRLRAAWALIGFVFIEVLVLAFNGMRCPLTAIAARYTSDRRDNFDIYLPLWLARYNKHVFGTLYVAGIAYTLMVMS</sequence>
<feature type="transmembrane region" description="Helical" evidence="1">
    <location>
        <begin position="21"/>
        <end position="38"/>
    </location>
</feature>
<gene>
    <name evidence="2" type="ORF">HNQ60_002173</name>
</gene>
<keyword evidence="1" id="KW-1133">Transmembrane helix</keyword>
<proteinExistence type="predicted"/>
<dbReference type="EMBL" id="JACHHZ010000002">
    <property type="protein sequence ID" value="MBB6093295.1"/>
    <property type="molecule type" value="Genomic_DNA"/>
</dbReference>
<comment type="caution">
    <text evidence="2">The sequence shown here is derived from an EMBL/GenBank/DDBJ whole genome shotgun (WGS) entry which is preliminary data.</text>
</comment>
<organism evidence="2 3">
    <name type="scientific">Povalibacter uvarum</name>
    <dbReference type="NCBI Taxonomy" id="732238"/>
    <lineage>
        <taxon>Bacteria</taxon>
        <taxon>Pseudomonadati</taxon>
        <taxon>Pseudomonadota</taxon>
        <taxon>Gammaproteobacteria</taxon>
        <taxon>Steroidobacterales</taxon>
        <taxon>Steroidobacteraceae</taxon>
        <taxon>Povalibacter</taxon>
    </lineage>
</organism>
<reference evidence="2 3" key="1">
    <citation type="submission" date="2020-08" db="EMBL/GenBank/DDBJ databases">
        <title>Genomic Encyclopedia of Type Strains, Phase IV (KMG-IV): sequencing the most valuable type-strain genomes for metagenomic binning, comparative biology and taxonomic classification.</title>
        <authorList>
            <person name="Goeker M."/>
        </authorList>
    </citation>
    <scope>NUCLEOTIDE SEQUENCE [LARGE SCALE GENOMIC DNA]</scope>
    <source>
        <strain evidence="2 3">DSM 26723</strain>
    </source>
</reference>